<dbReference type="STRING" id="101127.A0A1X2G6P5"/>
<dbReference type="PANTHER" id="PTHR10788">
    <property type="entry name" value="TREHALOSE-6-PHOSPHATE SYNTHASE"/>
    <property type="match status" value="1"/>
</dbReference>
<evidence type="ECO:0000313" key="4">
    <source>
        <dbReference type="EMBL" id="ORX46511.1"/>
    </source>
</evidence>
<dbReference type="Gene3D" id="3.30.70.1020">
    <property type="entry name" value="Trehalose-6-phosphate phosphatase related protein, domain 2"/>
    <property type="match status" value="1"/>
</dbReference>
<dbReference type="NCBIfam" id="TIGR00685">
    <property type="entry name" value="T6PP"/>
    <property type="match status" value="1"/>
</dbReference>
<dbReference type="GO" id="GO:0004805">
    <property type="term" value="F:trehalose-phosphatase activity"/>
    <property type="evidence" value="ECO:0007669"/>
    <property type="project" value="UniProtKB-EC"/>
</dbReference>
<dbReference type="Gene3D" id="3.40.50.1000">
    <property type="entry name" value="HAD superfamily/HAD-like"/>
    <property type="match status" value="1"/>
</dbReference>
<reference evidence="4 5" key="1">
    <citation type="submission" date="2016-07" db="EMBL/GenBank/DDBJ databases">
        <title>Pervasive Adenine N6-methylation of Active Genes in Fungi.</title>
        <authorList>
            <consortium name="DOE Joint Genome Institute"/>
            <person name="Mondo S.J."/>
            <person name="Dannebaum R.O."/>
            <person name="Kuo R.C."/>
            <person name="Labutti K."/>
            <person name="Haridas S."/>
            <person name="Kuo A."/>
            <person name="Salamov A."/>
            <person name="Ahrendt S.R."/>
            <person name="Lipzen A."/>
            <person name="Sullivan W."/>
            <person name="Andreopoulos W.B."/>
            <person name="Clum A."/>
            <person name="Lindquist E."/>
            <person name="Daum C."/>
            <person name="Ramamoorthy G.K."/>
            <person name="Gryganskyi A."/>
            <person name="Culley D."/>
            <person name="Magnuson J.K."/>
            <person name="James T.Y."/>
            <person name="O'Malley M.A."/>
            <person name="Stajich J.E."/>
            <person name="Spatafora J.W."/>
            <person name="Visel A."/>
            <person name="Grigoriev I.V."/>
        </authorList>
    </citation>
    <scope>NUCLEOTIDE SEQUENCE [LARGE SCALE GENOMIC DNA]</scope>
    <source>
        <strain evidence="4 5">NRRL 3301</strain>
    </source>
</reference>
<dbReference type="GO" id="GO:0005946">
    <property type="term" value="C:alpha,alpha-trehalose-phosphate synthase complex (UDP-forming)"/>
    <property type="evidence" value="ECO:0007669"/>
    <property type="project" value="TreeGrafter"/>
</dbReference>
<name>A0A1X2G6P5_9FUNG</name>
<dbReference type="Proteomes" id="UP000242146">
    <property type="component" value="Unassembled WGS sequence"/>
</dbReference>
<dbReference type="GO" id="GO:0005829">
    <property type="term" value="C:cytosol"/>
    <property type="evidence" value="ECO:0007669"/>
    <property type="project" value="TreeGrafter"/>
</dbReference>
<evidence type="ECO:0000313" key="5">
    <source>
        <dbReference type="Proteomes" id="UP000242146"/>
    </source>
</evidence>
<evidence type="ECO:0000256" key="3">
    <source>
        <dbReference type="RuleBase" id="RU361117"/>
    </source>
</evidence>
<dbReference type="InterPro" id="IPR023214">
    <property type="entry name" value="HAD_sf"/>
</dbReference>
<gene>
    <name evidence="4" type="ORF">DM01DRAFT_1339515</name>
</gene>
<dbReference type="EC" id="3.1.3.12" evidence="3"/>
<proteinExistence type="inferred from homology"/>
<organism evidence="4 5">
    <name type="scientific">Hesseltinella vesiculosa</name>
    <dbReference type="NCBI Taxonomy" id="101127"/>
    <lineage>
        <taxon>Eukaryota</taxon>
        <taxon>Fungi</taxon>
        <taxon>Fungi incertae sedis</taxon>
        <taxon>Mucoromycota</taxon>
        <taxon>Mucoromycotina</taxon>
        <taxon>Mucoromycetes</taxon>
        <taxon>Mucorales</taxon>
        <taxon>Cunninghamellaceae</taxon>
        <taxon>Hesseltinella</taxon>
    </lineage>
</organism>
<dbReference type="InterPro" id="IPR006379">
    <property type="entry name" value="HAD-SF_hydro_IIB"/>
</dbReference>
<evidence type="ECO:0000256" key="1">
    <source>
        <dbReference type="ARBA" id="ARBA00005409"/>
    </source>
</evidence>
<dbReference type="AlphaFoldDB" id="A0A1X2G6P5"/>
<dbReference type="InterPro" id="IPR003337">
    <property type="entry name" value="Trehalose_PPase"/>
</dbReference>
<evidence type="ECO:0000256" key="2">
    <source>
        <dbReference type="ARBA" id="ARBA00006330"/>
    </source>
</evidence>
<comment type="function">
    <text evidence="3">Removes the phosphate from trehalose 6-phosphate to produce free trehalose.</text>
</comment>
<protein>
    <recommendedName>
        <fullName evidence="3">Trehalose 6-phosphate phosphatase</fullName>
        <ecNumber evidence="3">3.1.3.12</ecNumber>
    </recommendedName>
</protein>
<dbReference type="GO" id="GO:0003825">
    <property type="term" value="F:alpha,alpha-trehalose-phosphate synthase (UDP-forming) activity"/>
    <property type="evidence" value="ECO:0007669"/>
    <property type="project" value="TreeGrafter"/>
</dbReference>
<comment type="similarity">
    <text evidence="3">Belongs to the trehalose phosphatase family.</text>
</comment>
<comment type="similarity">
    <text evidence="1">In the N-terminal section; belongs to the glycosyltransferase 20 family.</text>
</comment>
<accession>A0A1X2G6P5</accession>
<dbReference type="SUPFAM" id="SSF56784">
    <property type="entry name" value="HAD-like"/>
    <property type="match status" value="1"/>
</dbReference>
<comment type="similarity">
    <text evidence="2">In the C-terminal section; belongs to the trehalose phosphatase family.</text>
</comment>
<comment type="caution">
    <text evidence="4">The sequence shown here is derived from an EMBL/GenBank/DDBJ whole genome shotgun (WGS) entry which is preliminary data.</text>
</comment>
<dbReference type="OrthoDB" id="755951at2759"/>
<sequence>MLAFDQPLVIYAQQQVANQQLTQCLEDFLNKHPEWQSRLAFTHVCPGWRQSTSKLTKAPVHRPSHYHPDQVKDAAICVLLLPPQQLQEWLLDFQKADDDALAALPDIPKYILAVDPSCSSKLPPTPPLLPVERYQLMTLPSLDQLPTTLHSILSRIVAQRKMALPTPADPLPMETMVTQYQQAKNRLFLFDYDGTLTPIVSRPEMALPSPSLLTHLKSLCMDPANNIWIVSGRDQKFLQQCFGHLQGIGLSAEHGSFMKFPGETQWIDMLKDVTLTWKDQALDLFHTYTQGLPGTEIEEKKSSITWHYRNALDVEKATQQSEICRQQLLKVPGVDILVGKMNVEVRSLLVNKGNVVNRIRHQDANALADFILCAGDDQTDEDMFRALLDAPAAHAILVGPASKSTLAPFRVDDSHIMVDLLGQFASVSHHACL</sequence>
<comment type="cofactor">
    <cofactor evidence="3">
        <name>a divalent metal cation</name>
        <dbReference type="ChEBI" id="CHEBI:60240"/>
    </cofactor>
</comment>
<dbReference type="Pfam" id="PF02358">
    <property type="entry name" value="Trehalose_PPase"/>
    <property type="match status" value="1"/>
</dbReference>
<keyword evidence="5" id="KW-1185">Reference proteome</keyword>
<dbReference type="InterPro" id="IPR036412">
    <property type="entry name" value="HAD-like_sf"/>
</dbReference>
<dbReference type="GO" id="GO:0005992">
    <property type="term" value="P:trehalose biosynthetic process"/>
    <property type="evidence" value="ECO:0007669"/>
    <property type="project" value="UniProtKB-UniPathway"/>
</dbReference>
<dbReference type="EMBL" id="MCGT01000037">
    <property type="protein sequence ID" value="ORX46511.1"/>
    <property type="molecule type" value="Genomic_DNA"/>
</dbReference>
<comment type="catalytic activity">
    <reaction evidence="3">
        <text>alpha,alpha-trehalose 6-phosphate + H2O = alpha,alpha-trehalose + phosphate</text>
        <dbReference type="Rhea" id="RHEA:23420"/>
        <dbReference type="ChEBI" id="CHEBI:15377"/>
        <dbReference type="ChEBI" id="CHEBI:16551"/>
        <dbReference type="ChEBI" id="CHEBI:43474"/>
        <dbReference type="ChEBI" id="CHEBI:58429"/>
        <dbReference type="EC" id="3.1.3.12"/>
    </reaction>
</comment>
<dbReference type="PANTHER" id="PTHR10788:SF123">
    <property type="entry name" value="TREHALOSE-PHOSPHATASE"/>
    <property type="match status" value="1"/>
</dbReference>
<dbReference type="NCBIfam" id="TIGR01484">
    <property type="entry name" value="HAD-SF-IIB"/>
    <property type="match status" value="1"/>
</dbReference>
<comment type="pathway">
    <text evidence="3">Glycan biosynthesis; trehalose biosynthesis.</text>
</comment>
<keyword evidence="3" id="KW-0378">Hydrolase</keyword>
<dbReference type="InterPro" id="IPR001830">
    <property type="entry name" value="Glyco_trans_20"/>
</dbReference>
<dbReference type="CDD" id="cd01627">
    <property type="entry name" value="HAD_TPP"/>
    <property type="match status" value="1"/>
</dbReference>
<dbReference type="UniPathway" id="UPA00299"/>